<keyword evidence="1" id="KW-0694">RNA-binding</keyword>
<dbReference type="Pfam" id="PF17774">
    <property type="entry name" value="YlmH_RBD"/>
    <property type="match status" value="1"/>
</dbReference>
<dbReference type="GO" id="GO:0003723">
    <property type="term" value="F:RNA binding"/>
    <property type="evidence" value="ECO:0007669"/>
    <property type="project" value="UniProtKB-KW"/>
</dbReference>
<dbReference type="InterPro" id="IPR040591">
    <property type="entry name" value="RqcP2_RBD"/>
</dbReference>
<dbReference type="InterPro" id="IPR012677">
    <property type="entry name" value="Nucleotide-bd_a/b_plait_sf"/>
</dbReference>
<comment type="caution">
    <text evidence="3">The sequence shown here is derived from an EMBL/GenBank/DDBJ whole genome shotgun (WGS) entry which is preliminary data.</text>
</comment>
<evidence type="ECO:0000313" key="4">
    <source>
        <dbReference type="Proteomes" id="UP000824175"/>
    </source>
</evidence>
<feature type="domain" description="RNA-binding S4" evidence="2">
    <location>
        <begin position="179"/>
        <end position="239"/>
    </location>
</feature>
<accession>A0A9D1KZC0</accession>
<dbReference type="Pfam" id="PF01479">
    <property type="entry name" value="S4"/>
    <property type="match status" value="1"/>
</dbReference>
<dbReference type="Gene3D" id="3.10.290.10">
    <property type="entry name" value="RNA-binding S4 domain"/>
    <property type="match status" value="1"/>
</dbReference>
<gene>
    <name evidence="3" type="ORF">IAD15_04915</name>
</gene>
<dbReference type="PROSITE" id="PS50889">
    <property type="entry name" value="S4"/>
    <property type="match status" value="1"/>
</dbReference>
<evidence type="ECO:0000313" key="3">
    <source>
        <dbReference type="EMBL" id="HIU13393.1"/>
    </source>
</evidence>
<evidence type="ECO:0000259" key="2">
    <source>
        <dbReference type="SMART" id="SM00363"/>
    </source>
</evidence>
<reference evidence="3" key="2">
    <citation type="journal article" date="2021" name="PeerJ">
        <title>Extensive microbial diversity within the chicken gut microbiome revealed by metagenomics and culture.</title>
        <authorList>
            <person name="Gilroy R."/>
            <person name="Ravi A."/>
            <person name="Getino M."/>
            <person name="Pursley I."/>
            <person name="Horton D.L."/>
            <person name="Alikhan N.F."/>
            <person name="Baker D."/>
            <person name="Gharbi K."/>
            <person name="Hall N."/>
            <person name="Watson M."/>
            <person name="Adriaenssens E.M."/>
            <person name="Foster-Nyarko E."/>
            <person name="Jarju S."/>
            <person name="Secka A."/>
            <person name="Antonio M."/>
            <person name="Oren A."/>
            <person name="Chaudhuri R.R."/>
            <person name="La Ragione R."/>
            <person name="Hildebrand F."/>
            <person name="Pallen M.J."/>
        </authorList>
    </citation>
    <scope>NUCLEOTIDE SEQUENCE</scope>
    <source>
        <strain evidence="3">CHK195-11698</strain>
    </source>
</reference>
<reference evidence="3" key="1">
    <citation type="submission" date="2020-10" db="EMBL/GenBank/DDBJ databases">
        <authorList>
            <person name="Gilroy R."/>
        </authorList>
    </citation>
    <scope>NUCLEOTIDE SEQUENCE</scope>
    <source>
        <strain evidence="3">CHK195-11698</strain>
    </source>
</reference>
<dbReference type="PANTHER" id="PTHR13633:SF3">
    <property type="entry name" value="MITOCHONDRIAL TRANSCRIPTION RESCUE FACTOR 1"/>
    <property type="match status" value="1"/>
</dbReference>
<protein>
    <submittedName>
        <fullName evidence="3">RNA-binding protein</fullName>
    </submittedName>
</protein>
<dbReference type="Gene3D" id="3.30.70.330">
    <property type="match status" value="1"/>
</dbReference>
<sequence length="255" mass="29703">MEKYLEHYSGDEAFCRMIVSLKDQVIEKNMWHLTPFYNPHEVAIIERLIGHQDDLVVYHHGGIEQAEMQRVIIAPSFYVIEPADFEITVFEAHYPSKFVKLSHRDVLGALMSLGLKRESYGDILVKEETCYFAVDAKMAAYIRENLSKISRGSIHLKVCERTITNEPNFRCVTRPVASFRLDVIIAELFHLSRAEAKRLIEASLVKVNYKEVEQCHFLCHNNDIISVRRHGRVLLRDLNKQNRKGKYLIEGCYYQ</sequence>
<proteinExistence type="predicted"/>
<dbReference type="EMBL" id="DVMJ01000041">
    <property type="protein sequence ID" value="HIU13393.1"/>
    <property type="molecule type" value="Genomic_DNA"/>
</dbReference>
<dbReference type="Proteomes" id="UP000824175">
    <property type="component" value="Unassembled WGS sequence"/>
</dbReference>
<name>A0A9D1KZC0_9FIRM</name>
<dbReference type="SUPFAM" id="SSF55174">
    <property type="entry name" value="Alpha-L RNA-binding motif"/>
    <property type="match status" value="1"/>
</dbReference>
<dbReference type="InterPro" id="IPR002942">
    <property type="entry name" value="S4_RNA-bd"/>
</dbReference>
<dbReference type="CDD" id="cd00165">
    <property type="entry name" value="S4"/>
    <property type="match status" value="1"/>
</dbReference>
<organism evidence="3 4">
    <name type="scientific">Candidatus Fimiplasma intestinipullorum</name>
    <dbReference type="NCBI Taxonomy" id="2840825"/>
    <lineage>
        <taxon>Bacteria</taxon>
        <taxon>Bacillati</taxon>
        <taxon>Bacillota</taxon>
        <taxon>Clostridia</taxon>
        <taxon>Eubacteriales</taxon>
        <taxon>Candidatus Fimiplasma</taxon>
    </lineage>
</organism>
<dbReference type="SMART" id="SM00363">
    <property type="entry name" value="S4"/>
    <property type="match status" value="1"/>
</dbReference>
<evidence type="ECO:0000256" key="1">
    <source>
        <dbReference type="PROSITE-ProRule" id="PRU00182"/>
    </source>
</evidence>
<dbReference type="Gene3D" id="3.30.1370.160">
    <property type="match status" value="1"/>
</dbReference>
<dbReference type="PANTHER" id="PTHR13633">
    <property type="entry name" value="MITOCHONDRIAL TRANSCRIPTION RESCUE FACTOR 1"/>
    <property type="match status" value="1"/>
</dbReference>
<dbReference type="InterPro" id="IPR036986">
    <property type="entry name" value="S4_RNA-bd_sf"/>
</dbReference>
<dbReference type="AlphaFoldDB" id="A0A9D1KZC0"/>